<dbReference type="PANTHER" id="PTHR30482:SF10">
    <property type="entry name" value="HIGH-AFFINITY BRANCHED-CHAIN AMINO ACID TRANSPORT PROTEIN BRAE"/>
    <property type="match status" value="1"/>
</dbReference>
<dbReference type="AlphaFoldDB" id="A0A261RIQ3"/>
<dbReference type="GO" id="GO:0005886">
    <property type="term" value="C:plasma membrane"/>
    <property type="evidence" value="ECO:0007669"/>
    <property type="project" value="UniProtKB-SubCell"/>
</dbReference>
<reference evidence="8" key="1">
    <citation type="submission" date="2017-05" db="EMBL/GenBank/DDBJ databases">
        <title>Complete and WGS of Bordetella genogroups.</title>
        <authorList>
            <person name="Spilker T."/>
            <person name="Lipuma J."/>
        </authorList>
    </citation>
    <scope>NUCLEOTIDE SEQUENCE [LARGE SCALE GENOMIC DNA]</scope>
    <source>
        <strain evidence="8">AU18089</strain>
    </source>
</reference>
<protein>
    <submittedName>
        <fullName evidence="7">Branched-chain amino acid ABC transporter permease</fullName>
    </submittedName>
</protein>
<feature type="transmembrane region" description="Helical" evidence="6">
    <location>
        <begin position="53"/>
        <end position="73"/>
    </location>
</feature>
<keyword evidence="3 6" id="KW-0812">Transmembrane</keyword>
<evidence type="ECO:0000256" key="1">
    <source>
        <dbReference type="ARBA" id="ARBA00004651"/>
    </source>
</evidence>
<dbReference type="RefSeq" id="WP_094796208.1">
    <property type="nucleotide sequence ID" value="NZ_NEVI01000006.1"/>
</dbReference>
<dbReference type="InterPro" id="IPR043428">
    <property type="entry name" value="LivM-like"/>
</dbReference>
<evidence type="ECO:0000256" key="6">
    <source>
        <dbReference type="SAM" id="Phobius"/>
    </source>
</evidence>
<comment type="caution">
    <text evidence="7">The sequence shown here is derived from an EMBL/GenBank/DDBJ whole genome shotgun (WGS) entry which is preliminary data.</text>
</comment>
<dbReference type="CDD" id="cd06581">
    <property type="entry name" value="TM_PBP1_LivM_like"/>
    <property type="match status" value="1"/>
</dbReference>
<sequence length="317" mass="33826">MKKNLSLLILVLLLAAVPFLVQGSYIVSLLLLMLVYVILTTGLNLVTGFCGQFSFAQGAFFGIGAYTAGIMSRDLGTGFWVHLPAGMIITGLCGLLLGVPALRLKGHFLAIVTIAFQTIVYLGLVQWTSFTGGQNGLPVEPVGDVSLFGAHLFTIDGLRANYWLILTATVVLVAVAERLVKSRLGREWVAVRDDEVLASAIGLNATRAKLTAFVASAAFAGAAGVLMAHYMGNIAPDDYTIWISCTIVAMMIIGGKGSFYGPILGVALLTLLPEMLGDWARYRMLFFGVLLILAIALMPEGIAGRVRKLRATKEAQA</sequence>
<name>A0A261RIQ3_9BORD</name>
<evidence type="ECO:0000313" key="7">
    <source>
        <dbReference type="EMBL" id="OZI24928.1"/>
    </source>
</evidence>
<proteinExistence type="predicted"/>
<evidence type="ECO:0000256" key="2">
    <source>
        <dbReference type="ARBA" id="ARBA00022475"/>
    </source>
</evidence>
<feature type="transmembrane region" description="Helical" evidence="6">
    <location>
        <begin position="284"/>
        <end position="303"/>
    </location>
</feature>
<feature type="transmembrane region" description="Helical" evidence="6">
    <location>
        <begin position="106"/>
        <end position="127"/>
    </location>
</feature>
<dbReference type="GO" id="GO:0015658">
    <property type="term" value="F:branched-chain amino acid transmembrane transporter activity"/>
    <property type="evidence" value="ECO:0007669"/>
    <property type="project" value="InterPro"/>
</dbReference>
<feature type="transmembrane region" description="Helical" evidence="6">
    <location>
        <begin position="241"/>
        <end position="272"/>
    </location>
</feature>
<dbReference type="InterPro" id="IPR001851">
    <property type="entry name" value="ABC_transp_permease"/>
</dbReference>
<feature type="transmembrane region" description="Helical" evidence="6">
    <location>
        <begin position="162"/>
        <end position="180"/>
    </location>
</feature>
<evidence type="ECO:0000256" key="5">
    <source>
        <dbReference type="ARBA" id="ARBA00023136"/>
    </source>
</evidence>
<dbReference type="EMBL" id="NEVK01000003">
    <property type="protein sequence ID" value="OZI24928.1"/>
    <property type="molecule type" value="Genomic_DNA"/>
</dbReference>
<feature type="transmembrane region" description="Helical" evidence="6">
    <location>
        <begin position="79"/>
        <end position="99"/>
    </location>
</feature>
<organism evidence="7 8">
    <name type="scientific">Bordetella genomosp. 7</name>
    <dbReference type="NCBI Taxonomy" id="1416805"/>
    <lineage>
        <taxon>Bacteria</taxon>
        <taxon>Pseudomonadati</taxon>
        <taxon>Pseudomonadota</taxon>
        <taxon>Betaproteobacteria</taxon>
        <taxon>Burkholderiales</taxon>
        <taxon>Alcaligenaceae</taxon>
        <taxon>Bordetella</taxon>
    </lineage>
</organism>
<comment type="subcellular location">
    <subcellularLocation>
        <location evidence="1">Cell membrane</location>
        <topology evidence="1">Multi-pass membrane protein</topology>
    </subcellularLocation>
</comment>
<evidence type="ECO:0000256" key="3">
    <source>
        <dbReference type="ARBA" id="ARBA00022692"/>
    </source>
</evidence>
<keyword evidence="4 6" id="KW-1133">Transmembrane helix</keyword>
<keyword evidence="8" id="KW-1185">Reference proteome</keyword>
<evidence type="ECO:0000313" key="8">
    <source>
        <dbReference type="Proteomes" id="UP000216947"/>
    </source>
</evidence>
<keyword evidence="2" id="KW-1003">Cell membrane</keyword>
<feature type="transmembrane region" description="Helical" evidence="6">
    <location>
        <begin position="26"/>
        <end position="46"/>
    </location>
</feature>
<keyword evidence="5 6" id="KW-0472">Membrane</keyword>
<evidence type="ECO:0000256" key="4">
    <source>
        <dbReference type="ARBA" id="ARBA00022989"/>
    </source>
</evidence>
<accession>A0A261RIQ3</accession>
<gene>
    <name evidence="7" type="ORF">CAL19_05440</name>
</gene>
<feature type="transmembrane region" description="Helical" evidence="6">
    <location>
        <begin position="210"/>
        <end position="229"/>
    </location>
</feature>
<dbReference type="OrthoDB" id="9814461at2"/>
<dbReference type="PANTHER" id="PTHR30482">
    <property type="entry name" value="HIGH-AFFINITY BRANCHED-CHAIN AMINO ACID TRANSPORT SYSTEM PERMEASE"/>
    <property type="match status" value="1"/>
</dbReference>
<dbReference type="Proteomes" id="UP000216947">
    <property type="component" value="Unassembled WGS sequence"/>
</dbReference>
<dbReference type="Pfam" id="PF02653">
    <property type="entry name" value="BPD_transp_2"/>
    <property type="match status" value="1"/>
</dbReference>